<dbReference type="PROSITE" id="PS01156">
    <property type="entry name" value="TONB_DEPENDENT_REC_2"/>
    <property type="match status" value="1"/>
</dbReference>
<keyword evidence="10 11" id="KW-0998">Cell outer membrane</keyword>
<organism evidence="17 18">
    <name type="scientific">Actinobacillus lignieresii</name>
    <dbReference type="NCBI Taxonomy" id="720"/>
    <lineage>
        <taxon>Bacteria</taxon>
        <taxon>Pseudomonadati</taxon>
        <taxon>Pseudomonadota</taxon>
        <taxon>Gammaproteobacteria</taxon>
        <taxon>Pasteurellales</taxon>
        <taxon>Pasteurellaceae</taxon>
        <taxon>Actinobacillus</taxon>
    </lineage>
</organism>
<proteinExistence type="inferred from homology"/>
<dbReference type="GO" id="GO:0044718">
    <property type="term" value="P:siderophore transmembrane transport"/>
    <property type="evidence" value="ECO:0007669"/>
    <property type="project" value="TreeGrafter"/>
</dbReference>
<comment type="subcellular location">
    <subcellularLocation>
        <location evidence="1 11">Cell outer membrane</location>
        <topology evidence="1 11">Multi-pass membrane protein</topology>
    </subcellularLocation>
</comment>
<dbReference type="InterPro" id="IPR010949">
    <property type="entry name" value="TonB_Hb/transfer/lactofer_rcpt"/>
</dbReference>
<dbReference type="PANTHER" id="PTHR30069:SF54">
    <property type="entry name" value="TRANSFERRIN-BINDING PROTEIN A"/>
    <property type="match status" value="1"/>
</dbReference>
<dbReference type="Pfam" id="PF07715">
    <property type="entry name" value="Plug"/>
    <property type="match status" value="1"/>
</dbReference>
<dbReference type="CDD" id="cd01347">
    <property type="entry name" value="ligand_gated_channel"/>
    <property type="match status" value="1"/>
</dbReference>
<dbReference type="Proteomes" id="UP000254253">
    <property type="component" value="Unassembled WGS sequence"/>
</dbReference>
<accession>A0A380TP55</accession>
<name>A0A380TP55_ACTLI</name>
<evidence type="ECO:0000256" key="12">
    <source>
        <dbReference type="PROSITE-ProRule" id="PRU10144"/>
    </source>
</evidence>
<dbReference type="InterPro" id="IPR010917">
    <property type="entry name" value="TonB_rcpt_CS"/>
</dbReference>
<keyword evidence="6 14" id="KW-0732">Signal</keyword>
<dbReference type="PANTHER" id="PTHR30069">
    <property type="entry name" value="TONB-DEPENDENT OUTER MEMBRANE RECEPTOR"/>
    <property type="match status" value="1"/>
</dbReference>
<evidence type="ECO:0000256" key="9">
    <source>
        <dbReference type="ARBA" id="ARBA00023170"/>
    </source>
</evidence>
<dbReference type="PROSITE" id="PS52016">
    <property type="entry name" value="TONB_DEPENDENT_REC_3"/>
    <property type="match status" value="1"/>
</dbReference>
<evidence type="ECO:0000256" key="13">
    <source>
        <dbReference type="RuleBase" id="RU003357"/>
    </source>
</evidence>
<dbReference type="AlphaFoldDB" id="A0A380TP55"/>
<feature type="domain" description="TonB-dependent receptor plug" evidence="16">
    <location>
        <begin position="72"/>
        <end position="170"/>
    </location>
</feature>
<evidence type="ECO:0000259" key="15">
    <source>
        <dbReference type="Pfam" id="PF00593"/>
    </source>
</evidence>
<feature type="short sequence motif" description="TonB C-terminal box" evidence="12">
    <location>
        <begin position="919"/>
        <end position="936"/>
    </location>
</feature>
<evidence type="ECO:0000256" key="14">
    <source>
        <dbReference type="SAM" id="SignalP"/>
    </source>
</evidence>
<evidence type="ECO:0000256" key="6">
    <source>
        <dbReference type="ARBA" id="ARBA00022729"/>
    </source>
</evidence>
<keyword evidence="5 11" id="KW-0812">Transmembrane</keyword>
<dbReference type="InterPro" id="IPR000531">
    <property type="entry name" value="Beta-barrel_TonB"/>
</dbReference>
<protein>
    <submittedName>
        <fullName evidence="17">Transferrin-binding protein 1 Tbp1</fullName>
    </submittedName>
</protein>
<comment type="similarity">
    <text evidence="2 11 13">Belongs to the TonB-dependent receptor family.</text>
</comment>
<evidence type="ECO:0000256" key="3">
    <source>
        <dbReference type="ARBA" id="ARBA00022448"/>
    </source>
</evidence>
<evidence type="ECO:0000256" key="8">
    <source>
        <dbReference type="ARBA" id="ARBA00023136"/>
    </source>
</evidence>
<evidence type="ECO:0000259" key="16">
    <source>
        <dbReference type="Pfam" id="PF07715"/>
    </source>
</evidence>
<sequence>MIMKYHHFRYSTIASAVLFALSHSYSAATENEKMTENSDVAVLDEVIVTESRYAHERQNEVTGLGKVVKNYSEMSKNQILGIRDLTRYDPGISVVEQGRGASSGYAIRGVDKNRVAMLVDGLPQAQHYNTLGSSANGGAINEIEYENIRSIELSKGASSAEYGSGALGGAISFRSKDAQDVIKDGQQWGLDTKTAYTSKNSHFLQSIAAAGEANGFEALVIATHRNGKETKVHSEANKLHHNIQRITGFENRYDLYPGSAQNAPGGSFFIVEDTCPTLDCTPRASVKLNRDNFPFRKAPEYTSEERKQIEQIPYRTEQLSAKEYTGKERIAPNPLDYKSNSVFVKLGYHFNSSHYLGAVLEDTKQRYDIRDMQTPAYYTKDDVNIKLDNLWSKNPVYEGNNILDGLVFDRSIPYGLRYSRVKFFDEHHHKRRLGFNYQYKPENNRWLDSIKLIADKQNIELYSRMHRLHCSDYPNVDKNCRPSLDKAWSMYQTERNNYQEKHRLIRLEFDKAFTAGQGIFKQTHKMNFSLGFDRFNSLMNHGDMYAQYTKGGYINIRGRGRLDDPYIYRRLPRSIETVSLCDNKQGGILNCEPRKIKGDSRFVSFRDLITSEYIDLGLGVRFDQHRFKSDDLWTLSRTYRNWSWNGGITLKPSDFIALSYRISNGFRVPAFYELYGKRTHIGLIDNEYVQNEQRNHRLEPEKSMNHEIGVSFKGQFGYIDVSHFRNNYRNMIATACKKLTDKKSECFYNYHNIQDVVLNGVNLIAKFDLHGILSLIPDGFYSSVAYNRVKVKDRKLTDQRLTSVNDPILDAIQPARYVFGFGYDHPEEKWGIGITTTYSRAKKAEEVSGTRHHGIHRVDLGGKLTNSWYTHDITGYLNYKNYTLRGGIYNVTNRKYSTWESVRQSSVNAVNQDQGSNYTRFAAPGRNFSLAFEMKF</sequence>
<keyword evidence="18" id="KW-1185">Reference proteome</keyword>
<keyword evidence="8 11" id="KW-0472">Membrane</keyword>
<dbReference type="InterPro" id="IPR037066">
    <property type="entry name" value="Plug_dom_sf"/>
</dbReference>
<dbReference type="NCBIfam" id="TIGR01786">
    <property type="entry name" value="TonB-hemlactrns"/>
    <property type="match status" value="1"/>
</dbReference>
<dbReference type="InterPro" id="IPR039426">
    <property type="entry name" value="TonB-dep_rcpt-like"/>
</dbReference>
<keyword evidence="4 11" id="KW-1134">Transmembrane beta strand</keyword>
<dbReference type="NCBIfam" id="TIGR01776">
    <property type="entry name" value="TonB-tbp-lbp"/>
    <property type="match status" value="1"/>
</dbReference>
<evidence type="ECO:0000256" key="4">
    <source>
        <dbReference type="ARBA" id="ARBA00022452"/>
    </source>
</evidence>
<dbReference type="GO" id="GO:0015344">
    <property type="term" value="F:siderophore uptake transmembrane transporter activity"/>
    <property type="evidence" value="ECO:0007669"/>
    <property type="project" value="TreeGrafter"/>
</dbReference>
<keyword evidence="7 13" id="KW-0798">TonB box</keyword>
<evidence type="ECO:0000256" key="1">
    <source>
        <dbReference type="ARBA" id="ARBA00004571"/>
    </source>
</evidence>
<feature type="signal peptide" evidence="14">
    <location>
        <begin position="1"/>
        <end position="27"/>
    </location>
</feature>
<feature type="chain" id="PRO_5016954238" evidence="14">
    <location>
        <begin position="28"/>
        <end position="936"/>
    </location>
</feature>
<keyword evidence="3 11" id="KW-0813">Transport</keyword>
<dbReference type="GO" id="GO:0015091">
    <property type="term" value="F:ferric iron transmembrane transporter activity"/>
    <property type="evidence" value="ECO:0007669"/>
    <property type="project" value="InterPro"/>
</dbReference>
<evidence type="ECO:0000313" key="18">
    <source>
        <dbReference type="Proteomes" id="UP000254253"/>
    </source>
</evidence>
<dbReference type="InterPro" id="IPR036942">
    <property type="entry name" value="Beta-barrel_TonB_sf"/>
</dbReference>
<dbReference type="SUPFAM" id="SSF56935">
    <property type="entry name" value="Porins"/>
    <property type="match status" value="1"/>
</dbReference>
<reference evidence="17 18" key="1">
    <citation type="submission" date="2018-06" db="EMBL/GenBank/DDBJ databases">
        <authorList>
            <consortium name="Pathogen Informatics"/>
            <person name="Doyle S."/>
        </authorList>
    </citation>
    <scope>NUCLEOTIDE SEQUENCE [LARGE SCALE GENOMIC DNA]</scope>
    <source>
        <strain evidence="17 18">NCTC4191</strain>
    </source>
</reference>
<dbReference type="InterPro" id="IPR012910">
    <property type="entry name" value="Plug_dom"/>
</dbReference>
<evidence type="ECO:0000256" key="10">
    <source>
        <dbReference type="ARBA" id="ARBA00023237"/>
    </source>
</evidence>
<keyword evidence="9" id="KW-0675">Receptor</keyword>
<evidence type="ECO:0000256" key="11">
    <source>
        <dbReference type="PROSITE-ProRule" id="PRU01360"/>
    </source>
</evidence>
<dbReference type="Gene3D" id="2.40.170.20">
    <property type="entry name" value="TonB-dependent receptor, beta-barrel domain"/>
    <property type="match status" value="1"/>
</dbReference>
<dbReference type="GO" id="GO:0009279">
    <property type="term" value="C:cell outer membrane"/>
    <property type="evidence" value="ECO:0007669"/>
    <property type="project" value="UniProtKB-SubCell"/>
</dbReference>
<gene>
    <name evidence="17" type="primary">tbpA_1</name>
    <name evidence="17" type="ORF">NCTC4191_00085</name>
</gene>
<dbReference type="InterPro" id="IPR010948">
    <property type="entry name" value="TonB_lacto/transferrin_rcpt"/>
</dbReference>
<evidence type="ECO:0000256" key="2">
    <source>
        <dbReference type="ARBA" id="ARBA00009810"/>
    </source>
</evidence>
<feature type="domain" description="TonB-dependent receptor-like beta-barrel" evidence="15">
    <location>
        <begin position="406"/>
        <end position="891"/>
    </location>
</feature>
<dbReference type="Gene3D" id="2.170.130.10">
    <property type="entry name" value="TonB-dependent receptor, plug domain"/>
    <property type="match status" value="1"/>
</dbReference>
<evidence type="ECO:0000313" key="17">
    <source>
        <dbReference type="EMBL" id="SUT89657.1"/>
    </source>
</evidence>
<dbReference type="Pfam" id="PF00593">
    <property type="entry name" value="TonB_dep_Rec_b-barrel"/>
    <property type="match status" value="1"/>
</dbReference>
<evidence type="ECO:0000256" key="7">
    <source>
        <dbReference type="ARBA" id="ARBA00023077"/>
    </source>
</evidence>
<evidence type="ECO:0000256" key="5">
    <source>
        <dbReference type="ARBA" id="ARBA00022692"/>
    </source>
</evidence>
<dbReference type="EMBL" id="UFRN01000002">
    <property type="protein sequence ID" value="SUT89657.1"/>
    <property type="molecule type" value="Genomic_DNA"/>
</dbReference>